<feature type="coiled-coil region" evidence="1">
    <location>
        <begin position="236"/>
        <end position="323"/>
    </location>
</feature>
<evidence type="ECO:0000313" key="5">
    <source>
        <dbReference type="Proteomes" id="UP000065807"/>
    </source>
</evidence>
<keyword evidence="2" id="KW-0812">Transmembrane</keyword>
<keyword evidence="1" id="KW-0175">Coiled coil</keyword>
<feature type="coiled-coil region" evidence="1">
    <location>
        <begin position="477"/>
        <end position="504"/>
    </location>
</feature>
<evidence type="ECO:0000259" key="3">
    <source>
        <dbReference type="Pfam" id="PF13514"/>
    </source>
</evidence>
<dbReference type="PATRIC" id="fig|1555112.3.peg.2079"/>
<dbReference type="Pfam" id="PF13514">
    <property type="entry name" value="AAA_27"/>
    <property type="match status" value="1"/>
</dbReference>
<feature type="transmembrane region" description="Helical" evidence="2">
    <location>
        <begin position="430"/>
        <end position="450"/>
    </location>
</feature>
<evidence type="ECO:0000256" key="1">
    <source>
        <dbReference type="SAM" id="Coils"/>
    </source>
</evidence>
<dbReference type="InterPro" id="IPR027417">
    <property type="entry name" value="P-loop_NTPase"/>
</dbReference>
<keyword evidence="5" id="KW-1185">Reference proteome</keyword>
<feature type="transmembrane region" description="Helical" evidence="2">
    <location>
        <begin position="406"/>
        <end position="424"/>
    </location>
</feature>
<dbReference type="Gene3D" id="3.40.50.300">
    <property type="entry name" value="P-loop containing nucleotide triphosphate hydrolases"/>
    <property type="match status" value="2"/>
</dbReference>
<gene>
    <name evidence="4" type="ORF">LIP_2044</name>
</gene>
<feature type="domain" description="YhaN AAA" evidence="3">
    <location>
        <begin position="18"/>
        <end position="214"/>
    </location>
</feature>
<dbReference type="KEGG" id="lpil:LIP_2044"/>
<keyword evidence="2" id="KW-1133">Transmembrane helix</keyword>
<dbReference type="InterPro" id="IPR038734">
    <property type="entry name" value="YhaN_AAA"/>
</dbReference>
<dbReference type="EMBL" id="AP014924">
    <property type="protein sequence ID" value="BAS27885.1"/>
    <property type="molecule type" value="Genomic_DNA"/>
</dbReference>
<proteinExistence type="predicted"/>
<protein>
    <recommendedName>
        <fullName evidence="3">YhaN AAA domain-containing protein</fullName>
    </recommendedName>
</protein>
<dbReference type="PANTHER" id="PTHR41259">
    <property type="entry name" value="DOUBLE-STRAND BREAK REPAIR RAD50 ATPASE, PUTATIVE-RELATED"/>
    <property type="match status" value="1"/>
</dbReference>
<keyword evidence="2" id="KW-0472">Membrane</keyword>
<dbReference type="SUPFAM" id="SSF52540">
    <property type="entry name" value="P-loop containing nucleoside triphosphate hydrolases"/>
    <property type="match status" value="1"/>
</dbReference>
<reference evidence="5" key="2">
    <citation type="journal article" date="2016" name="Int. J. Syst. Evol. Microbiol.">
        <title>Complete genome sequence and cell structure of Limnochorda pilosa, a Gram-negative spore-former within the phylum Firmicutes.</title>
        <authorList>
            <person name="Watanabe M."/>
            <person name="Kojima H."/>
            <person name="Fukui M."/>
        </authorList>
    </citation>
    <scope>NUCLEOTIDE SEQUENCE [LARGE SCALE GENOMIC DNA]</scope>
    <source>
        <strain evidence="5">HC45</strain>
    </source>
</reference>
<organism evidence="4 5">
    <name type="scientific">Limnochorda pilosa</name>
    <dbReference type="NCBI Taxonomy" id="1555112"/>
    <lineage>
        <taxon>Bacteria</taxon>
        <taxon>Bacillati</taxon>
        <taxon>Bacillota</taxon>
        <taxon>Limnochordia</taxon>
        <taxon>Limnochordales</taxon>
        <taxon>Limnochordaceae</taxon>
        <taxon>Limnochorda</taxon>
    </lineage>
</organism>
<dbReference type="RefSeq" id="WP_068137383.1">
    <property type="nucleotide sequence ID" value="NZ_AP014924.1"/>
</dbReference>
<feature type="coiled-coil region" evidence="1">
    <location>
        <begin position="161"/>
        <end position="191"/>
    </location>
</feature>
<dbReference type="OrthoDB" id="9764467at2"/>
<dbReference type="AlphaFoldDB" id="A0A0K2SLA6"/>
<dbReference type="PANTHER" id="PTHR41259:SF1">
    <property type="entry name" value="DOUBLE-STRAND BREAK REPAIR RAD50 ATPASE, PUTATIVE-RELATED"/>
    <property type="match status" value="1"/>
</dbReference>
<accession>A0A0K2SLA6</accession>
<reference evidence="5" key="1">
    <citation type="submission" date="2015-07" db="EMBL/GenBank/DDBJ databases">
        <title>Complete genome sequence and phylogenetic analysis of Limnochorda pilosa.</title>
        <authorList>
            <person name="Watanabe M."/>
            <person name="Kojima H."/>
            <person name="Fukui M."/>
        </authorList>
    </citation>
    <scope>NUCLEOTIDE SEQUENCE [LARGE SCALE GENOMIC DNA]</scope>
    <source>
        <strain evidence="5">HC45</strain>
    </source>
</reference>
<evidence type="ECO:0000256" key="2">
    <source>
        <dbReference type="SAM" id="Phobius"/>
    </source>
</evidence>
<feature type="coiled-coil region" evidence="1">
    <location>
        <begin position="553"/>
        <end position="580"/>
    </location>
</feature>
<name>A0A0K2SLA6_LIMPI</name>
<feature type="coiled-coil region" evidence="1">
    <location>
        <begin position="704"/>
        <end position="764"/>
    </location>
</feature>
<dbReference type="Proteomes" id="UP000065807">
    <property type="component" value="Chromosome"/>
</dbReference>
<feature type="coiled-coil region" evidence="1">
    <location>
        <begin position="613"/>
        <end position="647"/>
    </location>
</feature>
<sequence>MSGHLALERIEVRRTPGFRRAGFTVDGLSPGVNVVYGPNGAGKTTTARAIESILWPDDAVQPEASLFGRYLLDGARWTVDLDTTRRACQRDGLPAEPPAFPPGIARDRYRLSLTELLQADDRSFAEQIARESAGGYDVAAAAARLGFNGRVSGRQAVGDALRSARKQVDEARRVQEDLRAQELMLARLRSEQEKAAAAVGGAQALDRALELADARDAKAALTGQMKAFPEWMGRLVGDEKERLDRLREQAEAAEQARRQAEASLEEARLRLSGANLPGDGLRYEQLSAFRETLDRLRELDRTCRDAERRQAEAKAVLAAEERSLGGAVVRNRLATLALPGLQELGKHARTEAKLWGERASVEEELGRLGDETEPPDPDRLWQGMRSLSGWLRGPDPGTVSRMRRTAMTSVAVALLVGAGGFVAVGGPPVAALLALLLGLATGWGLLALLLRRAPDLRSLHRQEFERLDLAGPQVWSEEGVTARLEVLQREAVEAEAARDRKTRRSEVLQKLATLGARQAELDTERASLAARVGLPPGAGFDEWVWLVERIGSWQTAERKVREAEAALEASRRERERLLTALGAALRPFGYAEPRGVEAAVAALDDLGRRREAWEAARHAADQAQEKLEQAKNQAQRVAEERAAVFARLGLNAADLGDEAQIRRWVERLEEYRSLQSDWDFARRRVQELEPGSGESIVPWAGRPREELKQARQEVAAAAEHLEEATKEIHSIEALVEQAKKQHALEEALARYEEARDQVRALFRQEARMALGRVLASAVQELSRDSERPQVFHRARDVFARITAGRYRLELQDGEGPAFRAVESETGEGRSLEELSSGTRVQLLLAVRVAFVETQEHGVRLPLVFDEVLANSDDERARAVMDAVVALACEGRQIVYFTAQMDEVAKWRSVLRGSDVPHAFLDLAALRRGQEATRWPLPEEPALEARPVPAPGDRSYAEYGRLLQVPGIDPYASDLGHVHLWHLLDAAGDLYRVLRHGLERWGPLHTLGEPGSEALLGEDGLRIYRQAFAAARALEATLQAWRIGRGRPVDAGALAASGAVSRTFLPRVAELARQYGGDARLLVESLERGALPRFRQSSIDQLREHLEQQGYLDDLEPLAPEEVRARVLGAVAGELRQGLLTQEHVERLIRTGTGARSAVPGR</sequence>
<evidence type="ECO:0000313" key="4">
    <source>
        <dbReference type="EMBL" id="BAS27885.1"/>
    </source>
</evidence>